<dbReference type="Proteomes" id="UP000007879">
    <property type="component" value="Unassembled WGS sequence"/>
</dbReference>
<reference evidence="2" key="2">
    <citation type="submission" date="2024-06" db="UniProtKB">
        <authorList>
            <consortium name="EnsemblMetazoa"/>
        </authorList>
    </citation>
    <scope>IDENTIFICATION</scope>
</reference>
<evidence type="ECO:0000256" key="1">
    <source>
        <dbReference type="SAM" id="MobiDB-lite"/>
    </source>
</evidence>
<name>A0AAN0JZ33_AMPQE</name>
<dbReference type="GeneID" id="109590991"/>
<evidence type="ECO:0000313" key="2">
    <source>
        <dbReference type="EnsemblMetazoa" id="XP_019862371.1"/>
    </source>
</evidence>
<dbReference type="KEGG" id="aqu:109590991"/>
<feature type="compositionally biased region" description="Basic residues" evidence="1">
    <location>
        <begin position="12"/>
        <end position="22"/>
    </location>
</feature>
<accession>A0AAN0JZ33</accession>
<feature type="region of interest" description="Disordered" evidence="1">
    <location>
        <begin position="66"/>
        <end position="85"/>
    </location>
</feature>
<sequence>MSKRSREDKRDKERHRQHKRDRSRSPLNVKKTTSTDQTNKEKQAKVDNDEYKNMTPAERLKAKVKVLLDKTTPSGATPPPNPVQVLELETENEFKPQSFTSKRKDKNIQEDKVSEGTSIGRHDDAMFGATKRDDEGMEIISHVPSLITKTIELPVLSDAEVSRLSEERALKWKEKLKLLREKYIHN</sequence>
<organism evidence="2 3">
    <name type="scientific">Amphimedon queenslandica</name>
    <name type="common">Sponge</name>
    <dbReference type="NCBI Taxonomy" id="400682"/>
    <lineage>
        <taxon>Eukaryota</taxon>
        <taxon>Metazoa</taxon>
        <taxon>Porifera</taxon>
        <taxon>Demospongiae</taxon>
        <taxon>Heteroscleromorpha</taxon>
        <taxon>Haplosclerida</taxon>
        <taxon>Niphatidae</taxon>
        <taxon>Amphimedon</taxon>
    </lineage>
</organism>
<dbReference type="AlphaFoldDB" id="A0AAN0JZ33"/>
<feature type="compositionally biased region" description="Basic and acidic residues" evidence="1">
    <location>
        <begin position="38"/>
        <end position="52"/>
    </location>
</feature>
<dbReference type="EnsemblMetazoa" id="XM_020006812.1">
    <property type="protein sequence ID" value="XP_019862371.1"/>
    <property type="gene ID" value="LOC109590991"/>
</dbReference>
<keyword evidence="3" id="KW-1185">Reference proteome</keyword>
<feature type="region of interest" description="Disordered" evidence="1">
    <location>
        <begin position="1"/>
        <end position="60"/>
    </location>
</feature>
<feature type="compositionally biased region" description="Basic and acidic residues" evidence="1">
    <location>
        <begin position="106"/>
        <end position="132"/>
    </location>
</feature>
<protein>
    <submittedName>
        <fullName evidence="2">Uncharacterized protein</fullName>
    </submittedName>
</protein>
<evidence type="ECO:0000313" key="3">
    <source>
        <dbReference type="Proteomes" id="UP000007879"/>
    </source>
</evidence>
<reference evidence="3" key="1">
    <citation type="journal article" date="2010" name="Nature">
        <title>The Amphimedon queenslandica genome and the evolution of animal complexity.</title>
        <authorList>
            <person name="Srivastava M."/>
            <person name="Simakov O."/>
            <person name="Chapman J."/>
            <person name="Fahey B."/>
            <person name="Gauthier M.E."/>
            <person name="Mitros T."/>
            <person name="Richards G.S."/>
            <person name="Conaco C."/>
            <person name="Dacre M."/>
            <person name="Hellsten U."/>
            <person name="Larroux C."/>
            <person name="Putnam N.H."/>
            <person name="Stanke M."/>
            <person name="Adamska M."/>
            <person name="Darling A."/>
            <person name="Degnan S.M."/>
            <person name="Oakley T.H."/>
            <person name="Plachetzki D.C."/>
            <person name="Zhai Y."/>
            <person name="Adamski M."/>
            <person name="Calcino A."/>
            <person name="Cummins S.F."/>
            <person name="Goodstein D.M."/>
            <person name="Harris C."/>
            <person name="Jackson D.J."/>
            <person name="Leys S.P."/>
            <person name="Shu S."/>
            <person name="Woodcroft B.J."/>
            <person name="Vervoort M."/>
            <person name="Kosik K.S."/>
            <person name="Manning G."/>
            <person name="Degnan B.M."/>
            <person name="Rokhsar D.S."/>
        </authorList>
    </citation>
    <scope>NUCLEOTIDE SEQUENCE [LARGE SCALE GENOMIC DNA]</scope>
</reference>
<feature type="compositionally biased region" description="Basic and acidic residues" evidence="1">
    <location>
        <begin position="1"/>
        <end position="11"/>
    </location>
</feature>
<feature type="region of interest" description="Disordered" evidence="1">
    <location>
        <begin position="91"/>
        <end position="132"/>
    </location>
</feature>
<dbReference type="RefSeq" id="XP_019862371.1">
    <property type="nucleotide sequence ID" value="XM_020006812.1"/>
</dbReference>
<proteinExistence type="predicted"/>